<sequence>MPNHYTYRAEWSPEDDEYVGLIAEFPRLSWLAPTAAEAISGAEQLVDEVLADMAETGETPPEPLSERRYSGKLSVRTSPEQHRQLTIEAAEQGVSVNQWIVQKLSVRAQPGPQQAGALMAPGLPGRLWFDSSAFTNLYAACNRDLNERSKQVREDAEQIAEAMAETLKSHNLFIFTGPGGPIGVRGAMTCSARRDADIGAAVPLDDFDIMVD</sequence>
<dbReference type="SUPFAM" id="SSF143100">
    <property type="entry name" value="TTHA1013/TTHA0281-like"/>
    <property type="match status" value="1"/>
</dbReference>
<evidence type="ECO:0000256" key="1">
    <source>
        <dbReference type="SAM" id="MobiDB-lite"/>
    </source>
</evidence>
<dbReference type="SUPFAM" id="SSF47598">
    <property type="entry name" value="Ribbon-helix-helix"/>
    <property type="match status" value="1"/>
</dbReference>
<dbReference type="InterPro" id="IPR010985">
    <property type="entry name" value="Ribbon_hlx_hlx"/>
</dbReference>
<accession>A0A0U1DTK2</accession>
<dbReference type="AlphaFoldDB" id="A0A0U1DTK2"/>
<dbReference type="InterPro" id="IPR008651">
    <property type="entry name" value="Uncharacterised_HicB"/>
</dbReference>
<gene>
    <name evidence="2" type="ORF">BN970_05056</name>
</gene>
<feature type="region of interest" description="Disordered" evidence="1">
    <location>
        <begin position="54"/>
        <end position="77"/>
    </location>
</feature>
<dbReference type="GO" id="GO:0006355">
    <property type="term" value="P:regulation of DNA-templated transcription"/>
    <property type="evidence" value="ECO:0007669"/>
    <property type="project" value="InterPro"/>
</dbReference>
<dbReference type="EMBL" id="CTEF01000004">
    <property type="protein sequence ID" value="CQD21579.1"/>
    <property type="molecule type" value="Genomic_DNA"/>
</dbReference>
<dbReference type="InterPro" id="IPR035069">
    <property type="entry name" value="TTHA1013/TTHA0281-like"/>
</dbReference>
<evidence type="ECO:0000313" key="2">
    <source>
        <dbReference type="EMBL" id="CQD21579.1"/>
    </source>
</evidence>
<name>A0A0U1DTK2_9MYCO</name>
<dbReference type="Proteomes" id="UP000182227">
    <property type="component" value="Unassembled WGS sequence"/>
</dbReference>
<evidence type="ECO:0000313" key="3">
    <source>
        <dbReference type="Proteomes" id="UP000182227"/>
    </source>
</evidence>
<protein>
    <submittedName>
        <fullName evidence="2">HicB family protein</fullName>
    </submittedName>
</protein>
<reference evidence="2 3" key="1">
    <citation type="submission" date="2015-03" db="EMBL/GenBank/DDBJ databases">
        <authorList>
            <person name="Murphy D."/>
        </authorList>
    </citation>
    <scope>NUCLEOTIDE SEQUENCE [LARGE SCALE GENOMIC DNA]</scope>
    <source>
        <strain evidence="2 3">D16</strain>
    </source>
</reference>
<organism evidence="2 3">
    <name type="scientific">Mycolicibacterium conceptionense</name>
    <dbReference type="NCBI Taxonomy" id="451644"/>
    <lineage>
        <taxon>Bacteria</taxon>
        <taxon>Bacillati</taxon>
        <taxon>Actinomycetota</taxon>
        <taxon>Actinomycetes</taxon>
        <taxon>Mycobacteriales</taxon>
        <taxon>Mycobacteriaceae</taxon>
        <taxon>Mycolicibacterium</taxon>
    </lineage>
</organism>
<dbReference type="Pfam" id="PF05534">
    <property type="entry name" value="HicB"/>
    <property type="match status" value="1"/>
</dbReference>
<proteinExistence type="predicted"/>